<organism evidence="1 2">
    <name type="scientific">Brachybacterium tyrofermentans</name>
    <dbReference type="NCBI Taxonomy" id="47848"/>
    <lineage>
        <taxon>Bacteria</taxon>
        <taxon>Bacillati</taxon>
        <taxon>Actinomycetota</taxon>
        <taxon>Actinomycetes</taxon>
        <taxon>Micrococcales</taxon>
        <taxon>Dermabacteraceae</taxon>
        <taxon>Brachybacterium</taxon>
    </lineage>
</organism>
<reference evidence="2" key="1">
    <citation type="journal article" date="2019" name="Int. J. Syst. Evol. Microbiol.">
        <title>The Global Catalogue of Microorganisms (GCM) 10K type strain sequencing project: providing services to taxonomists for standard genome sequencing and annotation.</title>
        <authorList>
            <consortium name="The Broad Institute Genomics Platform"/>
            <consortium name="The Broad Institute Genome Sequencing Center for Infectious Disease"/>
            <person name="Wu L."/>
            <person name="Ma J."/>
        </authorList>
    </citation>
    <scope>NUCLEOTIDE SEQUENCE [LARGE SCALE GENOMIC DNA]</scope>
    <source>
        <strain evidence="2">CGMCC 1.16455</strain>
    </source>
</reference>
<dbReference type="EMBL" id="JBHSLN010000089">
    <property type="protein sequence ID" value="MFC5299712.1"/>
    <property type="molecule type" value="Genomic_DNA"/>
</dbReference>
<dbReference type="RefSeq" id="WP_193116062.1">
    <property type="nucleotide sequence ID" value="NZ_BAAAIR010000050.1"/>
</dbReference>
<dbReference type="Proteomes" id="UP001595937">
    <property type="component" value="Unassembled WGS sequence"/>
</dbReference>
<evidence type="ECO:0000313" key="1">
    <source>
        <dbReference type="EMBL" id="MFC5299712.1"/>
    </source>
</evidence>
<sequence>MTDPYGIIDLAALKQPAASEGSAGGAGGTPSPHEVAVTEQGLEQLVADSQQIPTLMLVTSSRVAEGEQFLGSLRRAVDAQGGALRLAVVDADTQQRVAGALRIEQLPTLLLLILGQVQPIVQSVLPDEEVDNLISQVLELAKQQGLDTTGAGQGEQAAPEEEPMPPLIAEAYEAIEKGDLDAAVAAYEKQLSETPADAEAKAGLATVSLMRRTQGIDANAVREEAAQKPTDLAAQLLVADLDMLGGHVDDAFSRLLGHLRGADQETKAALRDRLLQLFEVAGPADPRVPAARKRLANFLY</sequence>
<protein>
    <submittedName>
        <fullName evidence="1">Co-chaperone YbbN</fullName>
    </submittedName>
</protein>
<dbReference type="SUPFAM" id="SSF52833">
    <property type="entry name" value="Thioredoxin-like"/>
    <property type="match status" value="1"/>
</dbReference>
<dbReference type="GeneID" id="303298940"/>
<accession>A0ABW0FKG6</accession>
<gene>
    <name evidence="1" type="ORF">ACFPK8_19540</name>
</gene>
<dbReference type="Pfam" id="PF14561">
    <property type="entry name" value="TPR_20"/>
    <property type="match status" value="1"/>
</dbReference>
<evidence type="ECO:0000313" key="2">
    <source>
        <dbReference type="Proteomes" id="UP001595937"/>
    </source>
</evidence>
<dbReference type="InterPro" id="IPR036249">
    <property type="entry name" value="Thioredoxin-like_sf"/>
</dbReference>
<dbReference type="Gene3D" id="1.25.40.10">
    <property type="entry name" value="Tetratricopeptide repeat domain"/>
    <property type="match status" value="1"/>
</dbReference>
<proteinExistence type="predicted"/>
<comment type="caution">
    <text evidence="1">The sequence shown here is derived from an EMBL/GenBank/DDBJ whole genome shotgun (WGS) entry which is preliminary data.</text>
</comment>
<keyword evidence="2" id="KW-1185">Reference proteome</keyword>
<name>A0ABW0FKG6_9MICO</name>
<dbReference type="InterPro" id="IPR011990">
    <property type="entry name" value="TPR-like_helical_dom_sf"/>
</dbReference>
<dbReference type="Gene3D" id="3.40.30.10">
    <property type="entry name" value="Glutaredoxin"/>
    <property type="match status" value="1"/>
</dbReference>